<feature type="compositionally biased region" description="Basic and acidic residues" evidence="1">
    <location>
        <begin position="158"/>
        <end position="168"/>
    </location>
</feature>
<dbReference type="AlphaFoldDB" id="A0A507BF96"/>
<feature type="region of interest" description="Disordered" evidence="1">
    <location>
        <begin position="1"/>
        <end position="179"/>
    </location>
</feature>
<comment type="caution">
    <text evidence="2">The sequence shown here is derived from an EMBL/GenBank/DDBJ whole genome shotgun (WGS) entry which is preliminary data.</text>
</comment>
<keyword evidence="3" id="KW-1185">Reference proteome</keyword>
<dbReference type="GeneID" id="41970524"/>
<feature type="compositionally biased region" description="Polar residues" evidence="1">
    <location>
        <begin position="227"/>
        <end position="240"/>
    </location>
</feature>
<proteinExistence type="predicted"/>
<organism evidence="2 3">
    <name type="scientific">Thyridium curvatum</name>
    <dbReference type="NCBI Taxonomy" id="1093900"/>
    <lineage>
        <taxon>Eukaryota</taxon>
        <taxon>Fungi</taxon>
        <taxon>Dikarya</taxon>
        <taxon>Ascomycota</taxon>
        <taxon>Pezizomycotina</taxon>
        <taxon>Sordariomycetes</taxon>
        <taxon>Sordariomycetidae</taxon>
        <taxon>Thyridiales</taxon>
        <taxon>Thyridiaceae</taxon>
        <taxon>Thyridium</taxon>
    </lineage>
</organism>
<name>A0A507BF96_9PEZI</name>
<feature type="compositionally biased region" description="Low complexity" evidence="1">
    <location>
        <begin position="33"/>
        <end position="54"/>
    </location>
</feature>
<feature type="compositionally biased region" description="Basic and acidic residues" evidence="1">
    <location>
        <begin position="96"/>
        <end position="118"/>
    </location>
</feature>
<evidence type="ECO:0000313" key="3">
    <source>
        <dbReference type="Proteomes" id="UP000319257"/>
    </source>
</evidence>
<gene>
    <name evidence="2" type="ORF">E0L32_003077</name>
</gene>
<protein>
    <submittedName>
        <fullName evidence="2">Uncharacterized protein</fullName>
    </submittedName>
</protein>
<feature type="compositionally biased region" description="Gly residues" evidence="1">
    <location>
        <begin position="145"/>
        <end position="154"/>
    </location>
</feature>
<evidence type="ECO:0000256" key="1">
    <source>
        <dbReference type="SAM" id="MobiDB-lite"/>
    </source>
</evidence>
<feature type="compositionally biased region" description="Low complexity" evidence="1">
    <location>
        <begin position="212"/>
        <end position="226"/>
    </location>
</feature>
<feature type="region of interest" description="Disordered" evidence="1">
    <location>
        <begin position="212"/>
        <end position="264"/>
    </location>
</feature>
<dbReference type="InParanoid" id="A0A507BF96"/>
<reference evidence="2 3" key="1">
    <citation type="submission" date="2019-06" db="EMBL/GenBank/DDBJ databases">
        <title>Draft genome sequence of the filamentous fungus Phialemoniopsis curvata isolated from diesel fuel.</title>
        <authorList>
            <person name="Varaljay V.A."/>
            <person name="Lyon W.J."/>
            <person name="Crouch A.L."/>
            <person name="Drake C.E."/>
            <person name="Hollomon J.M."/>
            <person name="Nadeau L.J."/>
            <person name="Nunn H.S."/>
            <person name="Stevenson B.S."/>
            <person name="Bojanowski C.L."/>
            <person name="Crookes-Goodson W.J."/>
        </authorList>
    </citation>
    <scope>NUCLEOTIDE SEQUENCE [LARGE SCALE GENOMIC DNA]</scope>
    <source>
        <strain evidence="2 3">D216</strain>
    </source>
</reference>
<feature type="compositionally biased region" description="Basic and acidic residues" evidence="1">
    <location>
        <begin position="125"/>
        <end position="135"/>
    </location>
</feature>
<accession>A0A507BF96</accession>
<dbReference type="EMBL" id="SKBQ01000013">
    <property type="protein sequence ID" value="TPX17434.1"/>
    <property type="molecule type" value="Genomic_DNA"/>
</dbReference>
<sequence length="343" mass="37141">MFDIASDLRAMSSSQANHRPSAAADKEKKADESAAQPSTTAPQTTQTTTTPASSENGQPADVLRRPSSAPPLVGAHGRDEQEEEADSGMLIQTHGRRADQARSRLADIHFRAVDENGRARGLKPKPWERLRDKLIPGRRPPKPSAGGGGGGHGGLQSIREDGGRDGGSFERASISPSQSDIEALDACFEGVGARSGSSVVFDDSQCSRVMSRQSSSYLASLSRQRANTAPNATDNGNNNAARKMQHLPPPPEDDDDESVSITSSWDVVSAVSQNPRPNRLKERFTGMAEAARRGMPKLVGKLDKLRGRARHSRNTEEFGHYQLLEDEGEEEWQTSESRPRLRG</sequence>
<evidence type="ECO:0000313" key="2">
    <source>
        <dbReference type="EMBL" id="TPX17434.1"/>
    </source>
</evidence>
<dbReference type="RefSeq" id="XP_030999145.1">
    <property type="nucleotide sequence ID" value="XM_031137337.1"/>
</dbReference>
<dbReference type="Proteomes" id="UP000319257">
    <property type="component" value="Unassembled WGS sequence"/>
</dbReference>